<keyword evidence="4 6" id="KW-0472">Membrane</keyword>
<dbReference type="PANTHER" id="PTHR13285:SF18">
    <property type="entry name" value="PROTEIN-CYSTEINE N-PALMITOYLTRANSFERASE RASP"/>
    <property type="match status" value="1"/>
</dbReference>
<dbReference type="KEGG" id="gmw:113518394"/>
<protein>
    <submittedName>
        <fullName evidence="8">Protein-cysteine N-palmitoyltransferase Rasp</fullName>
    </submittedName>
</protein>
<feature type="transmembrane region" description="Helical" evidence="6">
    <location>
        <begin position="177"/>
        <end position="199"/>
    </location>
</feature>
<dbReference type="InParanoid" id="A0A6J1WTD4"/>
<evidence type="ECO:0000256" key="1">
    <source>
        <dbReference type="ARBA" id="ARBA00004141"/>
    </source>
</evidence>
<dbReference type="AlphaFoldDB" id="A0A6J1WTD4"/>
<feature type="transmembrane region" description="Helical" evidence="6">
    <location>
        <begin position="452"/>
        <end position="472"/>
    </location>
</feature>
<name>A0A6J1WTD4_GALME</name>
<evidence type="ECO:0000256" key="6">
    <source>
        <dbReference type="SAM" id="Phobius"/>
    </source>
</evidence>
<evidence type="ECO:0000256" key="4">
    <source>
        <dbReference type="ARBA" id="ARBA00023136"/>
    </source>
</evidence>
<feature type="transmembrane region" description="Helical" evidence="6">
    <location>
        <begin position="225"/>
        <end position="243"/>
    </location>
</feature>
<dbReference type="RefSeq" id="XP_026759097.2">
    <property type="nucleotide sequence ID" value="XM_026903296.3"/>
</dbReference>
<feature type="transmembrane region" description="Helical" evidence="6">
    <location>
        <begin position="141"/>
        <end position="157"/>
    </location>
</feature>
<dbReference type="GO" id="GO:0016409">
    <property type="term" value="F:palmitoyltransferase activity"/>
    <property type="evidence" value="ECO:0007669"/>
    <property type="project" value="TreeGrafter"/>
</dbReference>
<evidence type="ECO:0000256" key="2">
    <source>
        <dbReference type="ARBA" id="ARBA00022692"/>
    </source>
</evidence>
<keyword evidence="2 6" id="KW-0812">Transmembrane</keyword>
<comment type="subcellular location">
    <subcellularLocation>
        <location evidence="1">Membrane</location>
        <topology evidence="1">Multi-pass membrane protein</topology>
    </subcellularLocation>
</comment>
<feature type="transmembrane region" description="Helical" evidence="6">
    <location>
        <begin position="12"/>
        <end position="29"/>
    </location>
</feature>
<comment type="similarity">
    <text evidence="5">Belongs to the membrane-bound acyltransferase family. HHAT subfamily.</text>
</comment>
<gene>
    <name evidence="8" type="primary">LOC113518394</name>
</gene>
<sequence length="530" mass="62386">MEIKINSLEVVFYFCVWIVSNLYSLHLLFETQTDILNNNNELTYSLSDMSSGWRILSRPKDISDVEWSSWKYFIQSSWHYLVFQFFVSEILRRTKLTILKYWYIMSSVIFIVFHMGFKQLFVISAQPIIFGTIISCGGNKISIWLTGILLLVSYNSLKYKYFFWYFLDRKELQDEEVYLILFTIAWIELRCISFCIDYVDKKEKHRTPNSVNHNYPTVVETTVDMFSYILYLPLLYIGPMILYQDFEKSFSRPKEKFTLRLKIFIWDMFLFLIYTFLLDFAFHYIYFLAMQNDMEAIRKLPTIALCGGGLWMGLEFHMKYVISYGTTAAFARLDNINAPPTPRCIARVHVYSQMWRYFDVGLYRFLVKYIYKPSFNTLSKYFVFSESTNKLIASFATFVFIFMWHGTVWNIFVWSVLNFFGITLEHIGKGISGGVMYKWFKTNVLKTDEMETRFIALLCTPLLALSAVSNFYLFGGTKIGDLFFECVLNPSLWNSLQVSVALYSCCQVSMALKDVGSRTDRRKTDVTSTS</sequence>
<dbReference type="PANTHER" id="PTHR13285">
    <property type="entry name" value="ACYLTRANSFERASE"/>
    <property type="match status" value="1"/>
</dbReference>
<dbReference type="GO" id="GO:0016020">
    <property type="term" value="C:membrane"/>
    <property type="evidence" value="ECO:0007669"/>
    <property type="project" value="UniProtKB-SubCell"/>
</dbReference>
<accession>A0A6J1WTD4</accession>
<reference evidence="8" key="1">
    <citation type="submission" date="2025-08" db="UniProtKB">
        <authorList>
            <consortium name="RefSeq"/>
        </authorList>
    </citation>
    <scope>IDENTIFICATION</scope>
    <source>
        <tissue evidence="8">Whole larvae</tissue>
    </source>
</reference>
<dbReference type="InterPro" id="IPR004299">
    <property type="entry name" value="MBOAT_fam"/>
</dbReference>
<dbReference type="GeneID" id="113518394"/>
<dbReference type="FunCoup" id="A0A6J1WTD4">
    <property type="interactions" value="209"/>
</dbReference>
<feature type="transmembrane region" description="Helical" evidence="6">
    <location>
        <begin position="103"/>
        <end position="129"/>
    </location>
</feature>
<proteinExistence type="inferred from homology"/>
<feature type="transmembrane region" description="Helical" evidence="6">
    <location>
        <begin position="296"/>
        <end position="314"/>
    </location>
</feature>
<feature type="transmembrane region" description="Helical" evidence="6">
    <location>
        <begin position="264"/>
        <end position="290"/>
    </location>
</feature>
<evidence type="ECO:0000313" key="8">
    <source>
        <dbReference type="RefSeq" id="XP_026759097.2"/>
    </source>
</evidence>
<feature type="transmembrane region" description="Helical" evidence="6">
    <location>
        <begin position="391"/>
        <end position="413"/>
    </location>
</feature>
<keyword evidence="3 6" id="KW-1133">Transmembrane helix</keyword>
<dbReference type="Pfam" id="PF03062">
    <property type="entry name" value="MBOAT"/>
    <property type="match status" value="1"/>
</dbReference>
<dbReference type="GO" id="GO:0005783">
    <property type="term" value="C:endoplasmic reticulum"/>
    <property type="evidence" value="ECO:0007669"/>
    <property type="project" value="TreeGrafter"/>
</dbReference>
<evidence type="ECO:0000256" key="3">
    <source>
        <dbReference type="ARBA" id="ARBA00022989"/>
    </source>
</evidence>
<organism evidence="7 8">
    <name type="scientific">Galleria mellonella</name>
    <name type="common">Greater wax moth</name>
    <dbReference type="NCBI Taxonomy" id="7137"/>
    <lineage>
        <taxon>Eukaryota</taxon>
        <taxon>Metazoa</taxon>
        <taxon>Ecdysozoa</taxon>
        <taxon>Arthropoda</taxon>
        <taxon>Hexapoda</taxon>
        <taxon>Insecta</taxon>
        <taxon>Pterygota</taxon>
        <taxon>Neoptera</taxon>
        <taxon>Endopterygota</taxon>
        <taxon>Lepidoptera</taxon>
        <taxon>Glossata</taxon>
        <taxon>Ditrysia</taxon>
        <taxon>Pyraloidea</taxon>
        <taxon>Pyralidae</taxon>
        <taxon>Galleriinae</taxon>
        <taxon>Galleria</taxon>
    </lineage>
</organism>
<dbReference type="InterPro" id="IPR051085">
    <property type="entry name" value="MB_O-acyltransferase"/>
</dbReference>
<evidence type="ECO:0000313" key="7">
    <source>
        <dbReference type="Proteomes" id="UP001652740"/>
    </source>
</evidence>
<keyword evidence="7" id="KW-1185">Reference proteome</keyword>
<dbReference type="Proteomes" id="UP001652740">
    <property type="component" value="Unplaced"/>
</dbReference>
<evidence type="ECO:0000256" key="5">
    <source>
        <dbReference type="ARBA" id="ARBA00038268"/>
    </source>
</evidence>